<dbReference type="CDD" id="cd01171">
    <property type="entry name" value="YXKO-related"/>
    <property type="match status" value="1"/>
</dbReference>
<feature type="binding site" evidence="8">
    <location>
        <begin position="168"/>
        <end position="174"/>
    </location>
    <ligand>
        <name>(6S)-NADPHX</name>
        <dbReference type="ChEBI" id="CHEBI:64076"/>
    </ligand>
</feature>
<dbReference type="Pfam" id="PF01256">
    <property type="entry name" value="Carb_kinase"/>
    <property type="match status" value="1"/>
</dbReference>
<keyword evidence="6 8" id="KW-0456">Lyase</keyword>
<dbReference type="PROSITE" id="PS01049">
    <property type="entry name" value="YJEF_C_1"/>
    <property type="match status" value="1"/>
</dbReference>
<feature type="binding site" evidence="8">
    <location>
        <begin position="232"/>
        <end position="241"/>
    </location>
    <ligand>
        <name>ATP</name>
        <dbReference type="ChEBI" id="CHEBI:30616"/>
    </ligand>
</feature>
<evidence type="ECO:0000256" key="3">
    <source>
        <dbReference type="ARBA" id="ARBA00022840"/>
    </source>
</evidence>
<evidence type="ECO:0000256" key="2">
    <source>
        <dbReference type="ARBA" id="ARBA00022741"/>
    </source>
</evidence>
<sequence length="335" mass="36976">MFQMAMSSQHMQLLQSFRKLIPPLLFDGHKGEAGRIGVVGGSEEYTGAPIFAGMTALRTGADIVHIFCAKNAAIPIKSFSPDLIVHPLLDSKSFSDDIGKWLPRLHAVVIGPGLGRDEHILSNVEELIGILRKQDKQIPLVIDADGLFLITEKPHIINSYENCILTPNTAEFERLYEKVTGVKSEEIKQETDKKKLAQKLAETLRVNILMKGLADTIASPNNQTPIQCAIEGSPRRCGGQGDLLSGALAISYYWVLKNRDKIQYQSSNSENSPINSEYINDDSKITPAQIAAYATSTLIRTSSQTVFKKLGRSMISTDLLKEIGSTFNKLFEKQD</sequence>
<keyword evidence="3 8" id="KW-0067">ATP-binding</keyword>
<dbReference type="GO" id="GO:0047453">
    <property type="term" value="F:ATP-dependent NAD(P)H-hydrate dehydratase activity"/>
    <property type="evidence" value="ECO:0007669"/>
    <property type="project" value="UniProtKB-UniRule"/>
</dbReference>
<dbReference type="PANTHER" id="PTHR12592:SF0">
    <property type="entry name" value="ATP-DEPENDENT (S)-NAD(P)H-HYDRATE DEHYDRATASE"/>
    <property type="match status" value="1"/>
</dbReference>
<keyword evidence="2 8" id="KW-0547">Nucleotide-binding</keyword>
<evidence type="ECO:0000256" key="8">
    <source>
        <dbReference type="HAMAP-Rule" id="MF_03157"/>
    </source>
</evidence>
<evidence type="ECO:0000256" key="4">
    <source>
        <dbReference type="ARBA" id="ARBA00022857"/>
    </source>
</evidence>
<comment type="catalytic activity">
    <reaction evidence="8">
        <text>(6S)-NADHX + ATP = ADP + phosphate + NADH + H(+)</text>
        <dbReference type="Rhea" id="RHEA:19017"/>
        <dbReference type="ChEBI" id="CHEBI:15378"/>
        <dbReference type="ChEBI" id="CHEBI:30616"/>
        <dbReference type="ChEBI" id="CHEBI:43474"/>
        <dbReference type="ChEBI" id="CHEBI:57945"/>
        <dbReference type="ChEBI" id="CHEBI:64074"/>
        <dbReference type="ChEBI" id="CHEBI:456216"/>
        <dbReference type="EC" id="4.2.1.93"/>
    </reaction>
</comment>
<proteinExistence type="inferred from homology"/>
<comment type="catalytic activity">
    <reaction evidence="7 8">
        <text>(6S)-NADPHX + ATP = ADP + phosphate + NADPH + H(+)</text>
        <dbReference type="Rhea" id="RHEA:32231"/>
        <dbReference type="ChEBI" id="CHEBI:15378"/>
        <dbReference type="ChEBI" id="CHEBI:30616"/>
        <dbReference type="ChEBI" id="CHEBI:43474"/>
        <dbReference type="ChEBI" id="CHEBI:57783"/>
        <dbReference type="ChEBI" id="CHEBI:64076"/>
        <dbReference type="ChEBI" id="CHEBI:456216"/>
        <dbReference type="EC" id="4.2.1.93"/>
    </reaction>
</comment>
<dbReference type="HAMAP" id="MF_01965">
    <property type="entry name" value="NADHX_dehydratase"/>
    <property type="match status" value="1"/>
</dbReference>
<dbReference type="GO" id="GO:0005524">
    <property type="term" value="F:ATP binding"/>
    <property type="evidence" value="ECO:0007669"/>
    <property type="project" value="UniProtKB-KW"/>
</dbReference>
<evidence type="ECO:0000256" key="1">
    <source>
        <dbReference type="ARBA" id="ARBA00022553"/>
    </source>
</evidence>
<evidence type="ECO:0000259" key="9">
    <source>
        <dbReference type="PROSITE" id="PS51383"/>
    </source>
</evidence>
<comment type="function">
    <text evidence="8">Catalyzes the dehydration of the S-form of NAD(P)HX at the expense of ATP, which is converted to ADP. Together with NAD(P)HX epimerase, which catalyzes the epimerization of the S- and R-forms, the enzyme allows the repair of both epimers of NAD(P)HX, a damaged form of NAD(P)H that is a result of enzymatic or heat-dependent hydration.</text>
</comment>
<dbReference type="EMBL" id="CAJNRG010014268">
    <property type="protein sequence ID" value="CAF2154593.1"/>
    <property type="molecule type" value="Genomic_DNA"/>
</dbReference>
<feature type="binding site" evidence="8">
    <location>
        <position position="242"/>
    </location>
    <ligand>
        <name>(6S)-NADPHX</name>
        <dbReference type="ChEBI" id="CHEBI:64076"/>
    </ligand>
</feature>
<dbReference type="NCBIfam" id="TIGR00196">
    <property type="entry name" value="yjeF_cterm"/>
    <property type="match status" value="1"/>
</dbReference>
<protein>
    <recommendedName>
        <fullName evidence="8">ATP-dependent (S)-NAD(P)H-hydrate dehydratase</fullName>
        <ecNumber evidence="8">4.2.1.93</ecNumber>
    </recommendedName>
    <alternativeName>
        <fullName evidence="8">ATP-dependent NAD(P)HX dehydratase</fullName>
    </alternativeName>
</protein>
<dbReference type="GO" id="GO:0046496">
    <property type="term" value="P:nicotinamide nucleotide metabolic process"/>
    <property type="evidence" value="ECO:0007669"/>
    <property type="project" value="UniProtKB-UniRule"/>
</dbReference>
<name>A0A816Y4M9_9BILA</name>
<accession>A0A816Y4M9</accession>
<feature type="binding site" evidence="8">
    <location>
        <begin position="211"/>
        <end position="215"/>
    </location>
    <ligand>
        <name>ATP</name>
        <dbReference type="ChEBI" id="CHEBI:30616"/>
    </ligand>
</feature>
<evidence type="ECO:0000256" key="6">
    <source>
        <dbReference type="ARBA" id="ARBA00023239"/>
    </source>
</evidence>
<evidence type="ECO:0000256" key="7">
    <source>
        <dbReference type="ARBA" id="ARBA00047472"/>
    </source>
</evidence>
<dbReference type="PANTHER" id="PTHR12592">
    <property type="entry name" value="ATP-DEPENDENT (S)-NAD(P)H-HYDRATE DEHYDRATASE FAMILY MEMBER"/>
    <property type="match status" value="1"/>
</dbReference>
<comment type="caution">
    <text evidence="10">The sequence shown here is derived from an EMBL/GenBank/DDBJ whole genome shotgun (WGS) entry which is preliminary data.</text>
</comment>
<evidence type="ECO:0000313" key="10">
    <source>
        <dbReference type="EMBL" id="CAF2154593.1"/>
    </source>
</evidence>
<comment type="cofactor">
    <cofactor evidence="8">
        <name>Mg(2+)</name>
        <dbReference type="ChEBI" id="CHEBI:18420"/>
    </cofactor>
</comment>
<dbReference type="Proteomes" id="UP000663887">
    <property type="component" value="Unassembled WGS sequence"/>
</dbReference>
<gene>
    <name evidence="10" type="ORF">XDN619_LOCUS29266</name>
</gene>
<dbReference type="SUPFAM" id="SSF53613">
    <property type="entry name" value="Ribokinase-like"/>
    <property type="match status" value="1"/>
</dbReference>
<evidence type="ECO:0000313" key="11">
    <source>
        <dbReference type="Proteomes" id="UP000663887"/>
    </source>
</evidence>
<dbReference type="GO" id="GO:0110051">
    <property type="term" value="P:metabolite repair"/>
    <property type="evidence" value="ECO:0007669"/>
    <property type="project" value="TreeGrafter"/>
</dbReference>
<evidence type="ECO:0000256" key="5">
    <source>
        <dbReference type="ARBA" id="ARBA00023027"/>
    </source>
</evidence>
<reference evidence="10" key="1">
    <citation type="submission" date="2021-02" db="EMBL/GenBank/DDBJ databases">
        <authorList>
            <person name="Nowell W R."/>
        </authorList>
    </citation>
    <scope>NUCLEOTIDE SEQUENCE</scope>
</reference>
<feature type="binding site" evidence="8">
    <location>
        <position position="113"/>
    </location>
    <ligand>
        <name>(6S)-NADPHX</name>
        <dbReference type="ChEBI" id="CHEBI:64076"/>
    </ligand>
</feature>
<keyword evidence="1 8" id="KW-0597">Phosphoprotein</keyword>
<dbReference type="InterPro" id="IPR029056">
    <property type="entry name" value="Ribokinase-like"/>
</dbReference>
<dbReference type="InterPro" id="IPR000631">
    <property type="entry name" value="CARKD"/>
</dbReference>
<dbReference type="FunFam" id="3.40.1190.20:FF:000023">
    <property type="entry name" value="ATP-dependent (S)-NAD(P)H-hydrate dehydratase"/>
    <property type="match status" value="1"/>
</dbReference>
<comment type="similarity">
    <text evidence="8">Belongs to the NnrD/CARKD family.</text>
</comment>
<dbReference type="AlphaFoldDB" id="A0A816Y4M9"/>
<keyword evidence="4" id="KW-0521">NADP</keyword>
<dbReference type="EC" id="4.2.1.93" evidence="8"/>
<feature type="domain" description="YjeF C-terminal" evidence="9">
    <location>
        <begin position="13"/>
        <end position="330"/>
    </location>
</feature>
<dbReference type="PROSITE" id="PS51383">
    <property type="entry name" value="YJEF_C_3"/>
    <property type="match status" value="1"/>
</dbReference>
<dbReference type="InterPro" id="IPR017953">
    <property type="entry name" value="Carbohydrate_kinase_pred_CS"/>
</dbReference>
<dbReference type="Gene3D" id="3.40.1190.20">
    <property type="match status" value="1"/>
</dbReference>
<keyword evidence="5 8" id="KW-0520">NAD</keyword>
<organism evidence="10 11">
    <name type="scientific">Rotaria magnacalcarata</name>
    <dbReference type="NCBI Taxonomy" id="392030"/>
    <lineage>
        <taxon>Eukaryota</taxon>
        <taxon>Metazoa</taxon>
        <taxon>Spiralia</taxon>
        <taxon>Gnathifera</taxon>
        <taxon>Rotifera</taxon>
        <taxon>Eurotatoria</taxon>
        <taxon>Bdelloidea</taxon>
        <taxon>Philodinida</taxon>
        <taxon>Philodinidae</taxon>
        <taxon>Rotaria</taxon>
    </lineage>
</organism>